<gene>
    <name evidence="1" type="ORF">ACOLOM_LOCUS13649</name>
</gene>
<accession>A0ACA9QY21</accession>
<name>A0ACA9QY21_9GLOM</name>
<feature type="non-terminal residue" evidence="1">
    <location>
        <position position="146"/>
    </location>
</feature>
<protein>
    <submittedName>
        <fullName evidence="1">6213_t:CDS:1</fullName>
    </submittedName>
</protein>
<feature type="non-terminal residue" evidence="1">
    <location>
        <position position="1"/>
    </location>
</feature>
<organism evidence="1 2">
    <name type="scientific">Acaulospora colombiana</name>
    <dbReference type="NCBI Taxonomy" id="27376"/>
    <lineage>
        <taxon>Eukaryota</taxon>
        <taxon>Fungi</taxon>
        <taxon>Fungi incertae sedis</taxon>
        <taxon>Mucoromycota</taxon>
        <taxon>Glomeromycotina</taxon>
        <taxon>Glomeromycetes</taxon>
        <taxon>Diversisporales</taxon>
        <taxon>Acaulosporaceae</taxon>
        <taxon>Acaulospora</taxon>
    </lineage>
</organism>
<reference evidence="1" key="1">
    <citation type="submission" date="2021-06" db="EMBL/GenBank/DDBJ databases">
        <authorList>
            <person name="Kallberg Y."/>
            <person name="Tangrot J."/>
            <person name="Rosling A."/>
        </authorList>
    </citation>
    <scope>NUCLEOTIDE SEQUENCE</scope>
    <source>
        <strain evidence="1">CL356</strain>
    </source>
</reference>
<comment type="caution">
    <text evidence="1">The sequence shown here is derived from an EMBL/GenBank/DDBJ whole genome shotgun (WGS) entry which is preliminary data.</text>
</comment>
<sequence length="146" mass="15797">SFPLIPHPRPRPSPVEIIDLTVEVDSPACETPANPRGVPTSTKSPQLNVETRSTGDLGSVDVVAGDVDLSGMAPWPQPDGEALLEECRAIERRKKSLARKRKLSESLSEGLPLLPALPTGPAYLARLDPEFDEANLFGSWAHQAKR</sequence>
<proteinExistence type="predicted"/>
<evidence type="ECO:0000313" key="1">
    <source>
        <dbReference type="EMBL" id="CAG8769057.1"/>
    </source>
</evidence>
<keyword evidence="2" id="KW-1185">Reference proteome</keyword>
<evidence type="ECO:0000313" key="2">
    <source>
        <dbReference type="Proteomes" id="UP000789525"/>
    </source>
</evidence>
<dbReference type="EMBL" id="CAJVPT010063703">
    <property type="protein sequence ID" value="CAG8769057.1"/>
    <property type="molecule type" value="Genomic_DNA"/>
</dbReference>
<dbReference type="Proteomes" id="UP000789525">
    <property type="component" value="Unassembled WGS sequence"/>
</dbReference>